<sequence>EPSRRTTDRPQDLQALHRRGLPTLGVGPLLQGGRREGRLRGQRGHGLAQGRPRRRQRRAQGLRRLVLPHGLQPGPDPLSRRGDDGGPPPAVRRGGQAVGGPREPPGRQGGRRVDRPPGLVRRLGRQDHPGHRQRQPGRRPLLQPLQPRADRRRGRGGPAGLLAARAGQRHRAGRGDRQHRRGPRLARAPAARGDLRGGAGDLRRPRRCREHPHRSDDGHRSVAGLAHGRQRPRPDRRDRARRGGDGLGGGGGRQPQAGAATAGRRARLVRRARPRPDDDLPGDQDRLAPDRHL</sequence>
<keyword evidence="2" id="KW-0560">Oxidoreductase</keyword>
<proteinExistence type="predicted"/>
<evidence type="ECO:0000256" key="1">
    <source>
        <dbReference type="SAM" id="MobiDB-lite"/>
    </source>
</evidence>
<feature type="region of interest" description="Disordered" evidence="1">
    <location>
        <begin position="1"/>
        <end position="293"/>
    </location>
</feature>
<dbReference type="AlphaFoldDB" id="A0A6J4NCH0"/>
<feature type="compositionally biased region" description="Low complexity" evidence="1">
    <location>
        <begin position="138"/>
        <end position="147"/>
    </location>
</feature>
<feature type="compositionally biased region" description="Basic and acidic residues" evidence="1">
    <location>
        <begin position="274"/>
        <end position="293"/>
    </location>
</feature>
<feature type="compositionally biased region" description="Basic residues" evidence="1">
    <location>
        <begin position="51"/>
        <end position="61"/>
    </location>
</feature>
<feature type="compositionally biased region" description="Basic residues" evidence="1">
    <location>
        <begin position="264"/>
        <end position="273"/>
    </location>
</feature>
<protein>
    <submittedName>
        <fullName evidence="2">Aldehyde dehydrogenase</fullName>
        <ecNumber evidence="2">1.2.1.3</ecNumber>
    </submittedName>
</protein>
<organism evidence="2">
    <name type="scientific">uncultured Nocardioides sp</name>
    <dbReference type="NCBI Taxonomy" id="198441"/>
    <lineage>
        <taxon>Bacteria</taxon>
        <taxon>Bacillati</taxon>
        <taxon>Actinomycetota</taxon>
        <taxon>Actinomycetes</taxon>
        <taxon>Propionibacteriales</taxon>
        <taxon>Nocardioidaceae</taxon>
        <taxon>Nocardioides</taxon>
        <taxon>environmental samples</taxon>
    </lineage>
</organism>
<feature type="compositionally biased region" description="Basic residues" evidence="1">
    <location>
        <begin position="167"/>
        <end position="184"/>
    </location>
</feature>
<gene>
    <name evidence="2" type="ORF">AVDCRST_MAG06-1123</name>
</gene>
<feature type="compositionally biased region" description="Basic and acidic residues" evidence="1">
    <location>
        <begin position="232"/>
        <end position="244"/>
    </location>
</feature>
<accession>A0A6J4NCH0</accession>
<name>A0A6J4NCH0_9ACTN</name>
<dbReference type="GO" id="GO:0004029">
    <property type="term" value="F:aldehyde dehydrogenase (NAD+) activity"/>
    <property type="evidence" value="ECO:0007669"/>
    <property type="project" value="UniProtKB-EC"/>
</dbReference>
<feature type="compositionally biased region" description="Basic and acidic residues" evidence="1">
    <location>
        <begin position="1"/>
        <end position="11"/>
    </location>
</feature>
<dbReference type="EC" id="1.2.1.3" evidence="2"/>
<feature type="non-terminal residue" evidence="2">
    <location>
        <position position="293"/>
    </location>
</feature>
<feature type="compositionally biased region" description="Low complexity" evidence="1">
    <location>
        <begin position="254"/>
        <end position="263"/>
    </location>
</feature>
<dbReference type="EMBL" id="CADCUP010000078">
    <property type="protein sequence ID" value="CAA9383626.1"/>
    <property type="molecule type" value="Genomic_DNA"/>
</dbReference>
<feature type="non-terminal residue" evidence="2">
    <location>
        <position position="1"/>
    </location>
</feature>
<reference evidence="2" key="1">
    <citation type="submission" date="2020-02" db="EMBL/GenBank/DDBJ databases">
        <authorList>
            <person name="Meier V. D."/>
        </authorList>
    </citation>
    <scope>NUCLEOTIDE SEQUENCE</scope>
    <source>
        <strain evidence="2">AVDCRST_MAG06</strain>
    </source>
</reference>
<evidence type="ECO:0000313" key="2">
    <source>
        <dbReference type="EMBL" id="CAA9383626.1"/>
    </source>
</evidence>